<keyword evidence="1 4" id="KW-0378">Hydrolase</keyword>
<dbReference type="PROSITE" id="PS01247">
    <property type="entry name" value="IUNH"/>
    <property type="match status" value="1"/>
</dbReference>
<dbReference type="PANTHER" id="PTHR12304:SF4">
    <property type="entry name" value="URIDINE NUCLEOSIDASE"/>
    <property type="match status" value="1"/>
</dbReference>
<evidence type="ECO:0000256" key="1">
    <source>
        <dbReference type="ARBA" id="ARBA00022801"/>
    </source>
</evidence>
<sequence length="333" mass="36173">MNTKLLLDVDPGNDDAIALFIALAADDIDLIGVTTVAGNTTVDNATENTLSLLELVDRADVPVVKGADRPLVDELVMAEHIHGPNGLPETVRETLPAPTQEPVDQHAVDFILEQASEYGEELTIAALGPQTNIALALAKEPNLPEMVGDIYQMGGALKTTGNVTPQASFNFYVDAVAAARVVQNARPKIVGLDVTEHVYVDTEDILALAEEPTPLPTMAAILEFSIEEVRSKFGHDGGLASDAVVLLISSPTRSNLRKRTSKSTHRVVLRTAQRFTMSMMSTKSRRTVRWHSMWMGMRINGRLLRIFYCFVTEGVCFRLRGAAIAAFSGSFTN</sequence>
<organism evidence="4 5">
    <name type="scientific">Halocatena marina</name>
    <dbReference type="NCBI Taxonomy" id="2934937"/>
    <lineage>
        <taxon>Archaea</taxon>
        <taxon>Methanobacteriati</taxon>
        <taxon>Methanobacteriota</taxon>
        <taxon>Stenosarchaea group</taxon>
        <taxon>Halobacteria</taxon>
        <taxon>Halobacteriales</taxon>
        <taxon>Natronomonadaceae</taxon>
        <taxon>Halocatena</taxon>
    </lineage>
</organism>
<name>A0ABD5YJI6_9EURY</name>
<dbReference type="InterPro" id="IPR023186">
    <property type="entry name" value="IUNH"/>
</dbReference>
<evidence type="ECO:0000256" key="2">
    <source>
        <dbReference type="ARBA" id="ARBA00023295"/>
    </source>
</evidence>
<comment type="caution">
    <text evidence="4">The sequence shown here is derived from an EMBL/GenBank/DDBJ whole genome shotgun (WGS) entry which is preliminary data.</text>
</comment>
<evidence type="ECO:0000313" key="4">
    <source>
        <dbReference type="EMBL" id="MFC7189539.1"/>
    </source>
</evidence>
<keyword evidence="2" id="KW-0326">Glycosidase</keyword>
<dbReference type="InterPro" id="IPR015910">
    <property type="entry name" value="I/U_nuclsd_hydro_CS"/>
</dbReference>
<dbReference type="PANTHER" id="PTHR12304">
    <property type="entry name" value="INOSINE-URIDINE PREFERRING NUCLEOSIDE HYDROLASE"/>
    <property type="match status" value="1"/>
</dbReference>
<feature type="domain" description="Inosine/uridine-preferring nucleoside hydrolase" evidence="3">
    <location>
        <begin position="6"/>
        <end position="282"/>
    </location>
</feature>
<dbReference type="GO" id="GO:0045437">
    <property type="term" value="F:uridine nucleosidase activity"/>
    <property type="evidence" value="ECO:0007669"/>
    <property type="project" value="UniProtKB-ARBA"/>
</dbReference>
<proteinExistence type="predicted"/>
<reference evidence="4 5" key="1">
    <citation type="journal article" date="2019" name="Int. J. Syst. Evol. Microbiol.">
        <title>The Global Catalogue of Microorganisms (GCM) 10K type strain sequencing project: providing services to taxonomists for standard genome sequencing and annotation.</title>
        <authorList>
            <consortium name="The Broad Institute Genomics Platform"/>
            <consortium name="The Broad Institute Genome Sequencing Center for Infectious Disease"/>
            <person name="Wu L."/>
            <person name="Ma J."/>
        </authorList>
    </citation>
    <scope>NUCLEOTIDE SEQUENCE [LARGE SCALE GENOMIC DNA]</scope>
    <source>
        <strain evidence="4 5">RDMS1</strain>
    </source>
</reference>
<protein>
    <submittedName>
        <fullName evidence="4">Nucleoside hydrolase</fullName>
    </submittedName>
</protein>
<dbReference type="SUPFAM" id="SSF53590">
    <property type="entry name" value="Nucleoside hydrolase"/>
    <property type="match status" value="1"/>
</dbReference>
<dbReference type="InterPro" id="IPR001910">
    <property type="entry name" value="Inosine/uridine_hydrolase_dom"/>
</dbReference>
<evidence type="ECO:0000313" key="5">
    <source>
        <dbReference type="Proteomes" id="UP001596417"/>
    </source>
</evidence>
<evidence type="ECO:0000259" key="3">
    <source>
        <dbReference type="Pfam" id="PF01156"/>
    </source>
</evidence>
<dbReference type="AlphaFoldDB" id="A0ABD5YJI6"/>
<accession>A0ABD5YJI6</accession>
<keyword evidence="5" id="KW-1185">Reference proteome</keyword>
<gene>
    <name evidence="4" type="ORF">ACFQL7_06520</name>
</gene>
<dbReference type="EMBL" id="JBHTAX010000001">
    <property type="protein sequence ID" value="MFC7189539.1"/>
    <property type="molecule type" value="Genomic_DNA"/>
</dbReference>
<dbReference type="RefSeq" id="WP_390205016.1">
    <property type="nucleotide sequence ID" value="NZ_JBHSZC010000001.1"/>
</dbReference>
<dbReference type="InterPro" id="IPR036452">
    <property type="entry name" value="Ribo_hydro-like"/>
</dbReference>
<dbReference type="Gene3D" id="3.90.245.10">
    <property type="entry name" value="Ribonucleoside hydrolase-like"/>
    <property type="match status" value="1"/>
</dbReference>
<dbReference type="Pfam" id="PF01156">
    <property type="entry name" value="IU_nuc_hydro"/>
    <property type="match status" value="1"/>
</dbReference>
<dbReference type="Proteomes" id="UP001596417">
    <property type="component" value="Unassembled WGS sequence"/>
</dbReference>